<accession>A0AAW2I8L9</accession>
<feature type="compositionally biased region" description="Basic and acidic residues" evidence="1">
    <location>
        <begin position="604"/>
        <end position="614"/>
    </location>
</feature>
<sequence length="934" mass="106549">MVWQEKASCIVMLTKTFDFIKVMCVQYWPAAKEKSELYGDIEVRILHEEELANFHIRTIRLIKVNEQGESLEERTLLQFHYTEWHSHSCPFSNALLEFRRRVRSVIGSRLSSATGPMIVHCNDGGGRSGVYLSIDANLELAEEEDCFNVFGYLKKLRQSRKGLIENVDQYKFVYDTLEEFVVCGVTWFPVKDLSNRLKQKSMKNPVTKTNEYKREFQQICKLTPRFTIGDCAGGHRGDNHEKNRDVLMVPPDNFRPYLTSFQGNSFTDYINAVFVDGYTKPREYIVTEWPLKHTCGEFWSLVYDYECSAVVVLCVPPKNSQNFPSFWPEGRHSKKYGPVFTIDHISHNHYTNIKSWIFRINKKIVSLTELMAGVKAPAKTVQLFQLMCWPMGHKVPTSTNSLVELMNMVERWRQRTDYGPVAVVSPDGRSRCGVYCAANACIEQVIQHGEVDIFQAVKTVRRHRPQLIENMTEYKYCYDVVLHYVLHYLDKDMKEKKGVKLPLTPEDLGEKGSERSRARIDEISHHPGSYSFRTEMRRSLYQKSVVLGPLLSAKKITELTEEKKKQQREESEPAAGLPPKETESPIDELPSTQDEEETASGACEKCEDFNRQTSDDSETSSRQNAEPETVPPRGSEQSSSDSYVTQTQSRACCNDEEPDVFTRRSSENSDFTAARTSWRSESESDETTATFSEKRLYWSTTARKKSKASEGSDSPFGVETEGSDVSKYVSSGTPRRGSKAPAESDAPSLVSGSDKCETEETKSADLPEPVEKSSAPAVISKQQRIENFRKSKKMWSYALRRSDELSFGSFEFCKNVAGKSVEETEVSSTRLKEEVGLPVHLSRDSSSDRYTFSRLERMLTSFDSDPFGPSHVRDFESFCDAVMFGKKSEPEAQQEDNQTSQIQKVEETTKKLVDSSVKPKRKEDLSQKLKCLLL</sequence>
<feature type="domain" description="Tyrosine specific protein phosphatases" evidence="3">
    <location>
        <begin position="403"/>
        <end position="475"/>
    </location>
</feature>
<feature type="region of interest" description="Disordered" evidence="1">
    <location>
        <begin position="888"/>
        <end position="925"/>
    </location>
</feature>
<feature type="domain" description="Tyrosine specific protein phosphatases" evidence="3">
    <location>
        <begin position="96"/>
        <end position="171"/>
    </location>
</feature>
<dbReference type="SMART" id="SM00194">
    <property type="entry name" value="PTPc"/>
    <property type="match status" value="2"/>
</dbReference>
<dbReference type="InterPro" id="IPR003595">
    <property type="entry name" value="Tyr_Pase_cat"/>
</dbReference>
<dbReference type="PRINTS" id="PR00700">
    <property type="entry name" value="PRTYPHPHTASE"/>
</dbReference>
<dbReference type="EMBL" id="JARGDH010000001">
    <property type="protein sequence ID" value="KAL0278447.1"/>
    <property type="molecule type" value="Genomic_DNA"/>
</dbReference>
<dbReference type="PANTHER" id="PTHR19134">
    <property type="entry name" value="RECEPTOR-TYPE TYROSINE-PROTEIN PHOSPHATASE"/>
    <property type="match status" value="1"/>
</dbReference>
<feature type="domain" description="Tyrosine-protein phosphatase" evidence="2">
    <location>
        <begin position="212"/>
        <end position="484"/>
    </location>
</feature>
<gene>
    <name evidence="4" type="ORF">PYX00_000267</name>
</gene>
<dbReference type="InterPro" id="IPR050348">
    <property type="entry name" value="Protein-Tyr_Phosphatase"/>
</dbReference>
<evidence type="ECO:0008006" key="5">
    <source>
        <dbReference type="Google" id="ProtNLM"/>
    </source>
</evidence>
<dbReference type="InterPro" id="IPR000387">
    <property type="entry name" value="Tyr_Pase_dom"/>
</dbReference>
<dbReference type="InterPro" id="IPR016130">
    <property type="entry name" value="Tyr_Pase_AS"/>
</dbReference>
<dbReference type="CDD" id="cd00047">
    <property type="entry name" value="PTPc"/>
    <property type="match status" value="2"/>
</dbReference>
<evidence type="ECO:0000259" key="2">
    <source>
        <dbReference type="PROSITE" id="PS50055"/>
    </source>
</evidence>
<feature type="compositionally biased region" description="Basic and acidic residues" evidence="1">
    <location>
        <begin position="754"/>
        <end position="771"/>
    </location>
</feature>
<evidence type="ECO:0000259" key="3">
    <source>
        <dbReference type="PROSITE" id="PS50056"/>
    </source>
</evidence>
<dbReference type="GO" id="GO:0048666">
    <property type="term" value="P:neuron development"/>
    <property type="evidence" value="ECO:0007669"/>
    <property type="project" value="UniProtKB-ARBA"/>
</dbReference>
<feature type="region of interest" description="Disordered" evidence="1">
    <location>
        <begin position="561"/>
        <end position="778"/>
    </location>
</feature>
<dbReference type="PANTHER" id="PTHR19134:SF561">
    <property type="entry name" value="PROTEIN TYROSINE PHOSPHATASE 36E, ISOFORM A"/>
    <property type="match status" value="1"/>
</dbReference>
<feature type="compositionally biased region" description="Basic and acidic residues" evidence="1">
    <location>
        <begin position="508"/>
        <end position="522"/>
    </location>
</feature>
<dbReference type="Gene3D" id="3.90.190.10">
    <property type="entry name" value="Protein tyrosine phosphatase superfamily"/>
    <property type="match status" value="2"/>
</dbReference>
<dbReference type="PROSITE" id="PS50056">
    <property type="entry name" value="TYR_PHOSPHATASE_2"/>
    <property type="match status" value="2"/>
</dbReference>
<feature type="compositionally biased region" description="Polar residues" evidence="1">
    <location>
        <begin position="635"/>
        <end position="651"/>
    </location>
</feature>
<organism evidence="4">
    <name type="scientific">Menopon gallinae</name>
    <name type="common">poultry shaft louse</name>
    <dbReference type="NCBI Taxonomy" id="328185"/>
    <lineage>
        <taxon>Eukaryota</taxon>
        <taxon>Metazoa</taxon>
        <taxon>Ecdysozoa</taxon>
        <taxon>Arthropoda</taxon>
        <taxon>Hexapoda</taxon>
        <taxon>Insecta</taxon>
        <taxon>Pterygota</taxon>
        <taxon>Neoptera</taxon>
        <taxon>Paraneoptera</taxon>
        <taxon>Psocodea</taxon>
        <taxon>Troctomorpha</taxon>
        <taxon>Phthiraptera</taxon>
        <taxon>Amblycera</taxon>
        <taxon>Menoponidae</taxon>
        <taxon>Menopon</taxon>
    </lineage>
</organism>
<reference evidence="4" key="1">
    <citation type="journal article" date="2024" name="Gigascience">
        <title>Chromosome-level genome of the poultry shaft louse Menopon gallinae provides insight into the host-switching and adaptive evolution of parasitic lice.</title>
        <authorList>
            <person name="Xu Y."/>
            <person name="Ma L."/>
            <person name="Liu S."/>
            <person name="Liang Y."/>
            <person name="Liu Q."/>
            <person name="He Z."/>
            <person name="Tian L."/>
            <person name="Duan Y."/>
            <person name="Cai W."/>
            <person name="Li H."/>
            <person name="Song F."/>
        </authorList>
    </citation>
    <scope>NUCLEOTIDE SEQUENCE</scope>
    <source>
        <strain evidence="4">Cailab_2023a</strain>
    </source>
</reference>
<feature type="compositionally biased region" description="Basic and acidic residues" evidence="1">
    <location>
        <begin position="561"/>
        <end position="571"/>
    </location>
</feature>
<name>A0AAW2I8L9_9NEOP</name>
<dbReference type="AlphaFoldDB" id="A0AAW2I8L9"/>
<proteinExistence type="predicted"/>
<dbReference type="GO" id="GO:0004725">
    <property type="term" value="F:protein tyrosine phosphatase activity"/>
    <property type="evidence" value="ECO:0007669"/>
    <property type="project" value="InterPro"/>
</dbReference>
<feature type="compositionally biased region" description="Basic and acidic residues" evidence="1">
    <location>
        <begin position="904"/>
        <end position="913"/>
    </location>
</feature>
<protein>
    <recommendedName>
        <fullName evidence="5">Receptor-type tyrosine-protein phosphatase kappa</fullName>
    </recommendedName>
</protein>
<dbReference type="PROSITE" id="PS00383">
    <property type="entry name" value="TYR_PHOSPHATASE_1"/>
    <property type="match status" value="1"/>
</dbReference>
<dbReference type="Pfam" id="PF00102">
    <property type="entry name" value="Y_phosphatase"/>
    <property type="match status" value="2"/>
</dbReference>
<feature type="compositionally biased region" description="Polar residues" evidence="1">
    <location>
        <begin position="668"/>
        <end position="679"/>
    </location>
</feature>
<feature type="domain" description="Tyrosine-protein phosphatase" evidence="2">
    <location>
        <begin position="1"/>
        <end position="180"/>
    </location>
</feature>
<dbReference type="SMART" id="SM00404">
    <property type="entry name" value="PTPc_motif"/>
    <property type="match status" value="2"/>
</dbReference>
<evidence type="ECO:0000313" key="4">
    <source>
        <dbReference type="EMBL" id="KAL0278447.1"/>
    </source>
</evidence>
<feature type="region of interest" description="Disordered" evidence="1">
    <location>
        <begin position="503"/>
        <end position="522"/>
    </location>
</feature>
<dbReference type="PROSITE" id="PS50055">
    <property type="entry name" value="TYR_PHOSPHATASE_PTP"/>
    <property type="match status" value="2"/>
</dbReference>
<evidence type="ECO:0000256" key="1">
    <source>
        <dbReference type="SAM" id="MobiDB-lite"/>
    </source>
</evidence>
<comment type="caution">
    <text evidence="4">The sequence shown here is derived from an EMBL/GenBank/DDBJ whole genome shotgun (WGS) entry which is preliminary data.</text>
</comment>
<dbReference type="SUPFAM" id="SSF52799">
    <property type="entry name" value="(Phosphotyrosine protein) phosphatases II"/>
    <property type="match status" value="2"/>
</dbReference>
<dbReference type="InterPro" id="IPR029021">
    <property type="entry name" value="Prot-tyrosine_phosphatase-like"/>
</dbReference>
<dbReference type="InterPro" id="IPR000242">
    <property type="entry name" value="PTP_cat"/>
</dbReference>
<dbReference type="FunFam" id="3.90.190.10:FF:000070">
    <property type="entry name" value="Receptor-type tyrosine-protein phosphatase kappa"/>
    <property type="match status" value="1"/>
</dbReference>